<dbReference type="RefSeq" id="WP_311360618.1">
    <property type="nucleotide sequence ID" value="NZ_JAVRIE010000001.1"/>
</dbReference>
<dbReference type="SUPFAM" id="SSF103642">
    <property type="entry name" value="Sec-C motif"/>
    <property type="match status" value="1"/>
</dbReference>
<gene>
    <name evidence="2" type="ORF">RM544_04800</name>
</gene>
<dbReference type="InterPro" id="IPR032710">
    <property type="entry name" value="NTF2-like_dom_sf"/>
</dbReference>
<dbReference type="EMBL" id="JAVRIE010000001">
    <property type="protein sequence ID" value="MDT0581850.1"/>
    <property type="molecule type" value="Genomic_DNA"/>
</dbReference>
<dbReference type="Pfam" id="PF02810">
    <property type="entry name" value="SEC-C"/>
    <property type="match status" value="1"/>
</dbReference>
<dbReference type="InterPro" id="IPR048469">
    <property type="entry name" value="YchJ-like_M"/>
</dbReference>
<evidence type="ECO:0000313" key="3">
    <source>
        <dbReference type="Proteomes" id="UP001249020"/>
    </source>
</evidence>
<reference evidence="2 3" key="1">
    <citation type="submission" date="2023-09" db="EMBL/GenBank/DDBJ databases">
        <authorList>
            <person name="Rey-Velasco X."/>
        </authorList>
    </citation>
    <scope>NUCLEOTIDE SEQUENCE [LARGE SCALE GENOMIC DNA]</scope>
    <source>
        <strain evidence="2 3">W409</strain>
    </source>
</reference>
<accession>A0AAW8R1W6</accession>
<comment type="caution">
    <text evidence="2">The sequence shown here is derived from an EMBL/GenBank/DDBJ whole genome shotgun (WGS) entry which is preliminary data.</text>
</comment>
<dbReference type="InterPro" id="IPR004027">
    <property type="entry name" value="SEC_C_motif"/>
</dbReference>
<dbReference type="PANTHER" id="PTHR33747">
    <property type="entry name" value="UPF0225 PROTEIN SCO1677"/>
    <property type="match status" value="1"/>
</dbReference>
<sequence length="153" mass="17420">MQCYCGSKKAFAECCEPIIDKRCAGSAEQLMRSRFSAYACGRYDYILATYTPKKQQDLTIAELAQSAENTTWLQLRVLDSQTTNTTASVEFIATYRMANEFWQMHECSSFEHIDGHWFYSEGKEGEQAGKLKPERNSLCPCGSLKKFKKCCLS</sequence>
<dbReference type="Proteomes" id="UP001249020">
    <property type="component" value="Unassembled WGS sequence"/>
</dbReference>
<evidence type="ECO:0000313" key="2">
    <source>
        <dbReference type="EMBL" id="MDT0581850.1"/>
    </source>
</evidence>
<name>A0AAW8R1W6_9ALTE</name>
<dbReference type="AlphaFoldDB" id="A0AAW8R1W6"/>
<organism evidence="2 3">
    <name type="scientific">Brumicola blandensis</name>
    <dbReference type="NCBI Taxonomy" id="3075611"/>
    <lineage>
        <taxon>Bacteria</taxon>
        <taxon>Pseudomonadati</taxon>
        <taxon>Pseudomonadota</taxon>
        <taxon>Gammaproteobacteria</taxon>
        <taxon>Alteromonadales</taxon>
        <taxon>Alteromonadaceae</taxon>
        <taxon>Brumicola</taxon>
    </lineage>
</organism>
<dbReference type="Gene3D" id="3.10.450.50">
    <property type="match status" value="1"/>
</dbReference>
<dbReference type="SUPFAM" id="SSF54427">
    <property type="entry name" value="NTF2-like"/>
    <property type="match status" value="1"/>
</dbReference>
<dbReference type="PANTHER" id="PTHR33747:SF1">
    <property type="entry name" value="ADENYLATE CYCLASE-ASSOCIATED CAP C-TERMINAL DOMAIN-CONTAINING PROTEIN"/>
    <property type="match status" value="1"/>
</dbReference>
<keyword evidence="3" id="KW-1185">Reference proteome</keyword>
<protein>
    <submittedName>
        <fullName evidence="2">YchJ family metal-binding protein</fullName>
    </submittedName>
</protein>
<dbReference type="Pfam" id="PF17775">
    <property type="entry name" value="YchJ_M-like"/>
    <property type="match status" value="1"/>
</dbReference>
<proteinExistence type="predicted"/>
<evidence type="ECO:0000259" key="1">
    <source>
        <dbReference type="Pfam" id="PF17775"/>
    </source>
</evidence>
<feature type="domain" description="YchJ-like middle NTF2-like" evidence="1">
    <location>
        <begin position="26"/>
        <end position="122"/>
    </location>
</feature>